<feature type="coiled-coil region" evidence="1">
    <location>
        <begin position="41"/>
        <end position="86"/>
    </location>
</feature>
<organism evidence="3 5">
    <name type="scientific">Aliidiomarina maris</name>
    <dbReference type="NCBI Taxonomy" id="531312"/>
    <lineage>
        <taxon>Bacteria</taxon>
        <taxon>Pseudomonadati</taxon>
        <taxon>Pseudomonadota</taxon>
        <taxon>Gammaproteobacteria</taxon>
        <taxon>Alteromonadales</taxon>
        <taxon>Idiomarinaceae</taxon>
        <taxon>Aliidiomarina</taxon>
    </lineage>
</organism>
<dbReference type="AlphaFoldDB" id="A0A327X4Y1"/>
<keyword evidence="2" id="KW-0732">Signal</keyword>
<evidence type="ECO:0000256" key="2">
    <source>
        <dbReference type="SAM" id="SignalP"/>
    </source>
</evidence>
<gene>
    <name evidence="3" type="ORF">B0I24_10210</name>
    <name evidence="4" type="ORF">CWE07_05525</name>
</gene>
<accession>A0A327X4Y1</accession>
<keyword evidence="1" id="KW-0175">Coiled coil</keyword>
<comment type="caution">
    <text evidence="3">The sequence shown here is derived from an EMBL/GenBank/DDBJ whole genome shotgun (WGS) entry which is preliminary data.</text>
</comment>
<evidence type="ECO:0000313" key="6">
    <source>
        <dbReference type="Proteomes" id="UP000287865"/>
    </source>
</evidence>
<sequence>MKQQGSGLSLKLGALACAALLTAACTERQEERAESGWDATSERTEQLYNDIRSELRDARERGSICLSSYEELRDEWNEHTDNLEADRGDNTWREQMREWGDELGDMFDDMGDEIDRNC</sequence>
<evidence type="ECO:0000313" key="4">
    <source>
        <dbReference type="EMBL" id="RUO27402.1"/>
    </source>
</evidence>
<feature type="chain" id="PRO_5016243127" description="Lipoprotein" evidence="2">
    <location>
        <begin position="24"/>
        <end position="118"/>
    </location>
</feature>
<evidence type="ECO:0000313" key="3">
    <source>
        <dbReference type="EMBL" id="RAK00585.1"/>
    </source>
</evidence>
<evidence type="ECO:0008006" key="7">
    <source>
        <dbReference type="Google" id="ProtNLM"/>
    </source>
</evidence>
<protein>
    <recommendedName>
        <fullName evidence="7">Lipoprotein</fullName>
    </recommendedName>
</protein>
<dbReference type="Proteomes" id="UP000287865">
    <property type="component" value="Unassembled WGS sequence"/>
</dbReference>
<dbReference type="RefSeq" id="WP_111568385.1">
    <property type="nucleotide sequence ID" value="NZ_PIPK01000003.1"/>
</dbReference>
<evidence type="ECO:0000313" key="5">
    <source>
        <dbReference type="Proteomes" id="UP000249203"/>
    </source>
</evidence>
<dbReference type="PROSITE" id="PS51257">
    <property type="entry name" value="PROKAR_LIPOPROTEIN"/>
    <property type="match status" value="1"/>
</dbReference>
<feature type="signal peptide" evidence="2">
    <location>
        <begin position="1"/>
        <end position="23"/>
    </location>
</feature>
<reference evidence="4 6" key="1">
    <citation type="journal article" date="2018" name="Front. Microbiol.">
        <title>Genome-Based Analysis Reveals the Taxonomy and Diversity of the Family Idiomarinaceae.</title>
        <authorList>
            <person name="Liu Y."/>
            <person name="Lai Q."/>
            <person name="Shao Z."/>
        </authorList>
    </citation>
    <scope>NUCLEOTIDE SEQUENCE [LARGE SCALE GENOMIC DNA]</scope>
    <source>
        <strain evidence="4 6">CF12-14</strain>
    </source>
</reference>
<evidence type="ECO:0000256" key="1">
    <source>
        <dbReference type="SAM" id="Coils"/>
    </source>
</evidence>
<dbReference type="Proteomes" id="UP000249203">
    <property type="component" value="Unassembled WGS sequence"/>
</dbReference>
<dbReference type="EMBL" id="PIPK01000003">
    <property type="protein sequence ID" value="RUO27402.1"/>
    <property type="molecule type" value="Genomic_DNA"/>
</dbReference>
<reference evidence="3 5" key="2">
    <citation type="submission" date="2018-06" db="EMBL/GenBank/DDBJ databases">
        <title>Genomic Encyclopedia of Type Strains, Phase III (KMG-III): the genomes of soil and plant-associated and newly described type strains.</title>
        <authorList>
            <person name="Whitman W."/>
        </authorList>
    </citation>
    <scope>NUCLEOTIDE SEQUENCE [LARGE SCALE GENOMIC DNA]</scope>
    <source>
        <strain evidence="3 5">CGMCC 1.15366</strain>
    </source>
</reference>
<name>A0A327X4Y1_9GAMM</name>
<dbReference type="EMBL" id="QLMD01000002">
    <property type="protein sequence ID" value="RAK00585.1"/>
    <property type="molecule type" value="Genomic_DNA"/>
</dbReference>
<keyword evidence="6" id="KW-1185">Reference proteome</keyword>
<proteinExistence type="predicted"/>